<dbReference type="Proteomes" id="UP001055072">
    <property type="component" value="Unassembled WGS sequence"/>
</dbReference>
<organism evidence="1 2">
    <name type="scientific">Irpex rosettiformis</name>
    <dbReference type="NCBI Taxonomy" id="378272"/>
    <lineage>
        <taxon>Eukaryota</taxon>
        <taxon>Fungi</taxon>
        <taxon>Dikarya</taxon>
        <taxon>Basidiomycota</taxon>
        <taxon>Agaricomycotina</taxon>
        <taxon>Agaricomycetes</taxon>
        <taxon>Polyporales</taxon>
        <taxon>Irpicaceae</taxon>
        <taxon>Irpex</taxon>
    </lineage>
</organism>
<sequence length="287" mass="33027">MTCCVLNITQKRLQRHLSSLPLGTLRKAQQTLTQSKEDEGETTSDEESAPEEESSRFDTKDIKEKREIAKRANKHAPMEMSSKRPVPRKKANIEESKPVPRDPRFLHSSGTFDSTRFRSQYGFLSEMHQSELGTLKENLKRARKLLVTSPRILRPEREGEVQRLERAVKRAESTVNKDKKEQTEENALKKVRQEEKEKRIAGKGAWYMKDADKRKLFTRAKYDALAEAGGRSAVRKAIEKKQRKVDQKEKKKRPFSPGESRGPNGKRPSLSNNQSRGGRPSKRQRMS</sequence>
<comment type="caution">
    <text evidence="1">The sequence shown here is derived from an EMBL/GenBank/DDBJ whole genome shotgun (WGS) entry which is preliminary data.</text>
</comment>
<keyword evidence="2" id="KW-1185">Reference proteome</keyword>
<protein>
    <submittedName>
        <fullName evidence="1">Uncharacterized protein</fullName>
    </submittedName>
</protein>
<accession>A0ACB8UKD6</accession>
<proteinExistence type="predicted"/>
<dbReference type="EMBL" id="MU274900">
    <property type="protein sequence ID" value="KAI0094842.1"/>
    <property type="molecule type" value="Genomic_DNA"/>
</dbReference>
<name>A0ACB8UKD6_9APHY</name>
<evidence type="ECO:0000313" key="1">
    <source>
        <dbReference type="EMBL" id="KAI0094842.1"/>
    </source>
</evidence>
<evidence type="ECO:0000313" key="2">
    <source>
        <dbReference type="Proteomes" id="UP001055072"/>
    </source>
</evidence>
<gene>
    <name evidence="1" type="ORF">BDY19DRAFT_914872</name>
</gene>
<reference evidence="1" key="1">
    <citation type="journal article" date="2021" name="Environ. Microbiol.">
        <title>Gene family expansions and transcriptome signatures uncover fungal adaptations to wood decay.</title>
        <authorList>
            <person name="Hage H."/>
            <person name="Miyauchi S."/>
            <person name="Viragh M."/>
            <person name="Drula E."/>
            <person name="Min B."/>
            <person name="Chaduli D."/>
            <person name="Navarro D."/>
            <person name="Favel A."/>
            <person name="Norest M."/>
            <person name="Lesage-Meessen L."/>
            <person name="Balint B."/>
            <person name="Merenyi Z."/>
            <person name="de Eugenio L."/>
            <person name="Morin E."/>
            <person name="Martinez A.T."/>
            <person name="Baldrian P."/>
            <person name="Stursova M."/>
            <person name="Martinez M.J."/>
            <person name="Novotny C."/>
            <person name="Magnuson J.K."/>
            <person name="Spatafora J.W."/>
            <person name="Maurice S."/>
            <person name="Pangilinan J."/>
            <person name="Andreopoulos W."/>
            <person name="LaButti K."/>
            <person name="Hundley H."/>
            <person name="Na H."/>
            <person name="Kuo A."/>
            <person name="Barry K."/>
            <person name="Lipzen A."/>
            <person name="Henrissat B."/>
            <person name="Riley R."/>
            <person name="Ahrendt S."/>
            <person name="Nagy L.G."/>
            <person name="Grigoriev I.V."/>
            <person name="Martin F."/>
            <person name="Rosso M.N."/>
        </authorList>
    </citation>
    <scope>NUCLEOTIDE SEQUENCE</scope>
    <source>
        <strain evidence="1">CBS 384.51</strain>
    </source>
</reference>